<dbReference type="InterPro" id="IPR016195">
    <property type="entry name" value="Pol/histidinol_Pase-like"/>
</dbReference>
<organism evidence="1">
    <name type="scientific">hydrothermal vent metagenome</name>
    <dbReference type="NCBI Taxonomy" id="652676"/>
    <lineage>
        <taxon>unclassified sequences</taxon>
        <taxon>metagenomes</taxon>
        <taxon>ecological metagenomes</taxon>
    </lineage>
</organism>
<evidence type="ECO:0008006" key="2">
    <source>
        <dbReference type="Google" id="ProtNLM"/>
    </source>
</evidence>
<protein>
    <recommendedName>
        <fullName evidence="2">Polymerase/histidinol phosphatase N-terminal domain-containing protein</fullName>
    </recommendedName>
</protein>
<sequence>MEPVFIDFHIHTSDNPESLNSSYDLDTLKSNIEKIADGSNYLISLTDHNVINKPVYLNAIQKFEHILLGVELHVRNYDEAKPYHCHILFNLEEIDETIIDDINLILDELYPKKVVASTDISIPKLEKIMNCFDNYEFVLLPHGGQNHSTFDTSIPEGVQFDKTLERSIYYNHFDGFTARSNNSLDKTHEYFDRLGIREFVNLVTATDNYTPEDYPDCKGGKNASDFIPTWMLASPTFNGLRLSLSESSRLIYGEKPDSWAECIQHVLLKNENIDIDVDLTPGLNVVIGGSSSDKSLFVDSL</sequence>
<evidence type="ECO:0000313" key="1">
    <source>
        <dbReference type="EMBL" id="VAW71588.1"/>
    </source>
</evidence>
<gene>
    <name evidence="1" type="ORF">MNBD_GAMMA12-69</name>
</gene>
<name>A0A3B0XTL1_9ZZZZ</name>
<accession>A0A3B0XTL1</accession>
<dbReference type="EMBL" id="UOFL01000024">
    <property type="protein sequence ID" value="VAW71588.1"/>
    <property type="molecule type" value="Genomic_DNA"/>
</dbReference>
<dbReference type="Gene3D" id="3.20.20.140">
    <property type="entry name" value="Metal-dependent hydrolases"/>
    <property type="match status" value="1"/>
</dbReference>
<dbReference type="SUPFAM" id="SSF89550">
    <property type="entry name" value="PHP domain-like"/>
    <property type="match status" value="1"/>
</dbReference>
<reference evidence="1" key="1">
    <citation type="submission" date="2018-06" db="EMBL/GenBank/DDBJ databases">
        <authorList>
            <person name="Zhirakovskaya E."/>
        </authorList>
    </citation>
    <scope>NUCLEOTIDE SEQUENCE</scope>
</reference>
<proteinExistence type="predicted"/>
<dbReference type="AlphaFoldDB" id="A0A3B0XTL1"/>